<evidence type="ECO:0000256" key="5">
    <source>
        <dbReference type="ARBA" id="ARBA00017272"/>
    </source>
</evidence>
<gene>
    <name evidence="10" type="ORF">POVWA1_058690</name>
    <name evidence="11" type="ORF">POVWA2_058030</name>
</gene>
<dbReference type="GO" id="GO:0046654">
    <property type="term" value="P:tetrahydrofolate biosynthetic process"/>
    <property type="evidence" value="ECO:0007669"/>
    <property type="project" value="InterPro"/>
</dbReference>
<dbReference type="Proteomes" id="UP000078555">
    <property type="component" value="Unassembled WGS sequence"/>
</dbReference>
<dbReference type="AlphaFoldDB" id="A0A1A8ZZM5"/>
<evidence type="ECO:0000256" key="6">
    <source>
        <dbReference type="ARBA" id="ARBA00022801"/>
    </source>
</evidence>
<organism evidence="11 12">
    <name type="scientific">Plasmodium ovale wallikeri</name>
    <dbReference type="NCBI Taxonomy" id="864142"/>
    <lineage>
        <taxon>Eukaryota</taxon>
        <taxon>Sar</taxon>
        <taxon>Alveolata</taxon>
        <taxon>Apicomplexa</taxon>
        <taxon>Aconoidasida</taxon>
        <taxon>Haemosporida</taxon>
        <taxon>Plasmodiidae</taxon>
        <taxon>Plasmodium</taxon>
        <taxon>Plasmodium (Plasmodium)</taxon>
    </lineage>
</organism>
<dbReference type="PANTHER" id="PTHR11109">
    <property type="entry name" value="GTP CYCLOHYDROLASE I"/>
    <property type="match status" value="1"/>
</dbReference>
<comment type="similarity">
    <text evidence="3">Belongs to the GTP cyclohydrolase I family.</text>
</comment>
<evidence type="ECO:0000256" key="3">
    <source>
        <dbReference type="ARBA" id="ARBA00008085"/>
    </source>
</evidence>
<dbReference type="GO" id="GO:0005525">
    <property type="term" value="F:GTP binding"/>
    <property type="evidence" value="ECO:0007669"/>
    <property type="project" value="TreeGrafter"/>
</dbReference>
<evidence type="ECO:0000256" key="8">
    <source>
        <dbReference type="SAM" id="MobiDB-lite"/>
    </source>
</evidence>
<dbReference type="Proteomes" id="UP000078550">
    <property type="component" value="Unassembled WGS sequence"/>
</dbReference>
<feature type="compositionally biased region" description="Basic residues" evidence="8">
    <location>
        <begin position="130"/>
        <end position="141"/>
    </location>
</feature>
<comment type="catalytic activity">
    <reaction evidence="1">
        <text>GTP + H2O = 7,8-dihydroneopterin 3'-triphosphate + formate + H(+)</text>
        <dbReference type="Rhea" id="RHEA:17473"/>
        <dbReference type="ChEBI" id="CHEBI:15377"/>
        <dbReference type="ChEBI" id="CHEBI:15378"/>
        <dbReference type="ChEBI" id="CHEBI:15740"/>
        <dbReference type="ChEBI" id="CHEBI:37565"/>
        <dbReference type="ChEBI" id="CHEBI:58462"/>
        <dbReference type="EC" id="3.5.4.16"/>
    </reaction>
</comment>
<dbReference type="UniPathway" id="UPA00848">
    <property type="reaction ID" value="UER00151"/>
</dbReference>
<dbReference type="SUPFAM" id="SSF55620">
    <property type="entry name" value="Tetrahydrobiopterin biosynthesis enzymes-like"/>
    <property type="match status" value="1"/>
</dbReference>
<comment type="pathway">
    <text evidence="2">Cofactor biosynthesis; 7,8-dihydroneopterin triphosphate biosynthesis; 7,8-dihydroneopterin triphosphate from GTP: step 1/1.</text>
</comment>
<keyword evidence="6 11" id="KW-0378">Hydrolase</keyword>
<feature type="compositionally biased region" description="Basic and acidic residues" evidence="8">
    <location>
        <begin position="143"/>
        <end position="159"/>
    </location>
</feature>
<dbReference type="Gene3D" id="3.30.1130.10">
    <property type="match status" value="1"/>
</dbReference>
<evidence type="ECO:0000256" key="1">
    <source>
        <dbReference type="ARBA" id="ARBA00001052"/>
    </source>
</evidence>
<accession>A0A1A8ZZM5</accession>
<evidence type="ECO:0000313" key="13">
    <source>
        <dbReference type="Proteomes" id="UP000078555"/>
    </source>
</evidence>
<feature type="domain" description="GTP cyclohydrolase I" evidence="9">
    <location>
        <begin position="205"/>
        <end position="369"/>
    </location>
</feature>
<evidence type="ECO:0000256" key="4">
    <source>
        <dbReference type="ARBA" id="ARBA00012715"/>
    </source>
</evidence>
<dbReference type="EMBL" id="FLRD01000151">
    <property type="protein sequence ID" value="SBT48975.1"/>
    <property type="molecule type" value="Genomic_DNA"/>
</dbReference>
<sequence>MYARRERKKVRNMSKRVEPNEGELICEGNVDGWDLTITGSKPPLVNENEKGMQKNAAIIEKSQVNINEQMGTTDMKKHLCDGYNAYDVNPLATKEHSNGNDPSRSNNINLSTIPTVEKGKSECNTSNKVKEKKKRKKKPNKTNRYDSSCESRMSKERTGKGVVKKIKKRNLHRDGHDVCNERDVCGGGKLGSSTNAEKQIVGIGKSMKNILNISKLPKRDILKRTHRRFAETFLYLTNGYNMDIEKIIKRSLYKRKYENNSVIKITDIHIYSLCKHHLLPFEGICNIEYKPDKYIMGLSKFSRIIDVFARRLQLQEDLTNDICNALKKYLKPLNLQVTIIAKHLCINMRGVKEHDASTVTHAYYEFKKRKKPLKNGNSSNPYEKEENPVNYDVATRVSASVN</sequence>
<feature type="compositionally biased region" description="Polar residues" evidence="8">
    <location>
        <begin position="99"/>
        <end position="114"/>
    </location>
</feature>
<keyword evidence="13" id="KW-1185">Reference proteome</keyword>
<dbReference type="InterPro" id="IPR020602">
    <property type="entry name" value="GTP_CycHdrlase_I_dom"/>
</dbReference>
<evidence type="ECO:0000256" key="7">
    <source>
        <dbReference type="ARBA" id="ARBA00030854"/>
    </source>
</evidence>
<name>A0A1A8ZZM5_PLAOA</name>
<reference evidence="11" key="2">
    <citation type="submission" date="2016-05" db="EMBL/GenBank/DDBJ databases">
        <authorList>
            <person name="Lavstsen T."/>
            <person name="Jespersen J.S."/>
        </authorList>
    </citation>
    <scope>NUCLEOTIDE SEQUENCE [LARGE SCALE GENOMIC DNA]</scope>
</reference>
<dbReference type="FunFam" id="3.30.1130.10:FF:000001">
    <property type="entry name" value="GTP cyclohydrolase 1"/>
    <property type="match status" value="1"/>
</dbReference>
<feature type="region of interest" description="Disordered" evidence="8">
    <location>
        <begin position="91"/>
        <end position="163"/>
    </location>
</feature>
<dbReference type="GO" id="GO:0006729">
    <property type="term" value="P:tetrahydrobiopterin biosynthetic process"/>
    <property type="evidence" value="ECO:0007669"/>
    <property type="project" value="TreeGrafter"/>
</dbReference>
<dbReference type="InterPro" id="IPR043133">
    <property type="entry name" value="GTP-CH-I_C/QueF"/>
</dbReference>
<evidence type="ECO:0000313" key="10">
    <source>
        <dbReference type="EMBL" id="SBT48975.1"/>
    </source>
</evidence>
<dbReference type="InterPro" id="IPR001474">
    <property type="entry name" value="GTP_CycHdrlase_I"/>
</dbReference>
<protein>
    <recommendedName>
        <fullName evidence="5">GTP cyclohydrolase 1</fullName>
        <ecNumber evidence="4">3.5.4.16</ecNumber>
    </recommendedName>
    <alternativeName>
        <fullName evidence="7">GTP cyclohydrolase I</fullName>
    </alternativeName>
</protein>
<proteinExistence type="inferred from homology"/>
<dbReference type="EMBL" id="FLRE01000194">
    <property type="protein sequence ID" value="SBT49392.1"/>
    <property type="molecule type" value="Genomic_DNA"/>
</dbReference>
<evidence type="ECO:0000256" key="2">
    <source>
        <dbReference type="ARBA" id="ARBA00005080"/>
    </source>
</evidence>
<dbReference type="EC" id="3.5.4.16" evidence="4"/>
<dbReference type="GO" id="GO:0008270">
    <property type="term" value="F:zinc ion binding"/>
    <property type="evidence" value="ECO:0007669"/>
    <property type="project" value="TreeGrafter"/>
</dbReference>
<dbReference type="GO" id="GO:0003934">
    <property type="term" value="F:GTP cyclohydrolase I activity"/>
    <property type="evidence" value="ECO:0007669"/>
    <property type="project" value="UniProtKB-EC"/>
</dbReference>
<evidence type="ECO:0000313" key="11">
    <source>
        <dbReference type="EMBL" id="SBT49392.1"/>
    </source>
</evidence>
<evidence type="ECO:0000313" key="12">
    <source>
        <dbReference type="Proteomes" id="UP000078550"/>
    </source>
</evidence>
<dbReference type="GO" id="GO:0005737">
    <property type="term" value="C:cytoplasm"/>
    <property type="evidence" value="ECO:0007669"/>
    <property type="project" value="TreeGrafter"/>
</dbReference>
<dbReference type="PANTHER" id="PTHR11109:SF7">
    <property type="entry name" value="GTP CYCLOHYDROLASE 1"/>
    <property type="match status" value="1"/>
</dbReference>
<reference evidence="12 13" key="1">
    <citation type="submission" date="2016-05" db="EMBL/GenBank/DDBJ databases">
        <authorList>
            <person name="Naeem Raeece"/>
        </authorList>
    </citation>
    <scope>NUCLEOTIDE SEQUENCE [LARGE SCALE GENOMIC DNA]</scope>
</reference>
<dbReference type="Pfam" id="PF01227">
    <property type="entry name" value="GTP_cyclohydroI"/>
    <property type="match status" value="1"/>
</dbReference>
<evidence type="ECO:0000259" key="9">
    <source>
        <dbReference type="Pfam" id="PF01227"/>
    </source>
</evidence>